<dbReference type="Proteomes" id="UP000308014">
    <property type="component" value="Unassembled WGS sequence"/>
</dbReference>
<proteinExistence type="predicted"/>
<evidence type="ECO:0000313" key="2">
    <source>
        <dbReference type="Proteomes" id="UP000308014"/>
    </source>
</evidence>
<organism evidence="1 2">
    <name type="scientific">Aureobasidium pullulans</name>
    <name type="common">Black yeast</name>
    <name type="synonym">Pullularia pullulans</name>
    <dbReference type="NCBI Taxonomy" id="5580"/>
    <lineage>
        <taxon>Eukaryota</taxon>
        <taxon>Fungi</taxon>
        <taxon>Dikarya</taxon>
        <taxon>Ascomycota</taxon>
        <taxon>Pezizomycotina</taxon>
        <taxon>Dothideomycetes</taxon>
        <taxon>Dothideomycetidae</taxon>
        <taxon>Dothideales</taxon>
        <taxon>Saccotheciaceae</taxon>
        <taxon>Aureobasidium</taxon>
    </lineage>
</organism>
<dbReference type="EMBL" id="QZAJ01000241">
    <property type="protein sequence ID" value="THW13288.1"/>
    <property type="molecule type" value="Genomic_DNA"/>
</dbReference>
<evidence type="ECO:0000313" key="1">
    <source>
        <dbReference type="EMBL" id="THW13288.1"/>
    </source>
</evidence>
<protein>
    <submittedName>
        <fullName evidence="1">Uncharacterized protein</fullName>
    </submittedName>
</protein>
<sequence>MLLTLVPDPATEAAEALEGVVSLLSHEVFGTFVRRLVFSAARVEERVTLLMAEIRERDLNRREARECIEGYDGAAVEQLRFLQSGAEGYAAHGGDQGERAQQTVSAPSPASLAPLTINKIMVHGEGQIRIGLRHKVICFLLPTTTTRLTLKAIEVGAENHEHFVANIVNALQDKNLEHLYVPFAPEVQINVIAATFTILRALTSLKQSFSRHEHAFKVTNPGRANLGLMSLVSVFSKEGSPDNTIAVGSDNILSLTLPFGQVHDRCDEDNCGLVLPEQNISLDKLDLEAMTHLESLPPMLRESDLLGTFDLHQSPITTGRKVRPNKKAKAAGDNAEEDLIDNVRLCFKDSISANTALPYDCLVEYKDPGANYDIHMDDYPAKQALVAFGLTLAHFDRCMHLFDVFNGGTNGLYRYCSDAVSSISDPTPSPSSIVSQWACGLDYLIQGHQFHNAGNDARFTVLDMIQILLLFVGDSSPGVLGTKNCPMYVTIDFEGGAVKDARSVHNRTKVTTEAVTPCVVHSTAPQRDLPSAAGPTAFWQLPPLLHDNITGGQEQQVFARPEEVYHLINMTTNKRTTTSKKLLLIIKKRIRVAAADARIVRNHRDALGAPIVTLPRFGKTLFDHCGFSVEPETPGTDLASP</sequence>
<comment type="caution">
    <text evidence="1">The sequence shown here is derived from an EMBL/GenBank/DDBJ whole genome shotgun (WGS) entry which is preliminary data.</text>
</comment>
<gene>
    <name evidence="1" type="ORF">D6D24_06130</name>
</gene>
<reference evidence="1 2" key="1">
    <citation type="submission" date="2018-10" db="EMBL/GenBank/DDBJ databases">
        <title>Fifty Aureobasidium pullulans genomes reveal a recombining polyextremotolerant generalist.</title>
        <authorList>
            <person name="Gostincar C."/>
            <person name="Turk M."/>
            <person name="Zajc J."/>
            <person name="Gunde-Cimerman N."/>
        </authorList>
    </citation>
    <scope>NUCLEOTIDE SEQUENCE [LARGE SCALE GENOMIC DNA]</scope>
    <source>
        <strain evidence="1 2">EXF-11318</strain>
    </source>
</reference>
<name>A0A4S8VNL0_AURPU</name>
<dbReference type="AlphaFoldDB" id="A0A4S8VNL0"/>
<accession>A0A4S8VNL0</accession>